<feature type="compositionally biased region" description="Low complexity" evidence="5">
    <location>
        <begin position="334"/>
        <end position="348"/>
    </location>
</feature>
<evidence type="ECO:0000256" key="1">
    <source>
        <dbReference type="ARBA" id="ARBA00004141"/>
    </source>
</evidence>
<proteinExistence type="predicted"/>
<evidence type="ECO:0000313" key="9">
    <source>
        <dbReference type="Proteomes" id="UP000027361"/>
    </source>
</evidence>
<feature type="transmembrane region" description="Helical" evidence="6">
    <location>
        <begin position="182"/>
        <end position="203"/>
    </location>
</feature>
<feature type="transmembrane region" description="Helical" evidence="6">
    <location>
        <begin position="215"/>
        <end position="234"/>
    </location>
</feature>
<dbReference type="EMBL" id="JMSN01000011">
    <property type="protein sequence ID" value="KDN52299.1"/>
    <property type="molecule type" value="Genomic_DNA"/>
</dbReference>
<accession>A0A066WMS1</accession>
<comment type="subcellular location">
    <subcellularLocation>
        <location evidence="1">Membrane</location>
        <topology evidence="1">Multi-pass membrane protein</topology>
    </subcellularLocation>
</comment>
<name>A0A066WMS1_TILAU</name>
<feature type="region of interest" description="Disordered" evidence="5">
    <location>
        <begin position="280"/>
        <end position="306"/>
    </location>
</feature>
<feature type="transmembrane region" description="Helical" evidence="6">
    <location>
        <begin position="60"/>
        <end position="80"/>
    </location>
</feature>
<feature type="transmembrane region" description="Helical" evidence="6">
    <location>
        <begin position="125"/>
        <end position="146"/>
    </location>
</feature>
<dbReference type="InterPro" id="IPR050846">
    <property type="entry name" value="TLCD"/>
</dbReference>
<dbReference type="GeneID" id="25265587"/>
<reference evidence="8 9" key="1">
    <citation type="submission" date="2014-05" db="EMBL/GenBank/DDBJ databases">
        <title>Draft genome sequence of a rare smut relative, Tilletiaria anomala UBC 951.</title>
        <authorList>
            <consortium name="DOE Joint Genome Institute"/>
            <person name="Toome M."/>
            <person name="Kuo A."/>
            <person name="Henrissat B."/>
            <person name="Lipzen A."/>
            <person name="Tritt A."/>
            <person name="Yoshinaga Y."/>
            <person name="Zane M."/>
            <person name="Barry K."/>
            <person name="Grigoriev I.V."/>
            <person name="Spatafora J.W."/>
            <person name="Aimea M.C."/>
        </authorList>
    </citation>
    <scope>NUCLEOTIDE SEQUENCE [LARGE SCALE GENOMIC DNA]</scope>
    <source>
        <strain evidence="8 9">UBC 951</strain>
    </source>
</reference>
<dbReference type="PANTHER" id="PTHR13439">
    <property type="entry name" value="CT120 PROTEIN"/>
    <property type="match status" value="1"/>
</dbReference>
<dbReference type="GO" id="GO:0005783">
    <property type="term" value="C:endoplasmic reticulum"/>
    <property type="evidence" value="ECO:0007669"/>
    <property type="project" value="TreeGrafter"/>
</dbReference>
<feature type="compositionally biased region" description="Polar residues" evidence="5">
    <location>
        <begin position="293"/>
        <end position="304"/>
    </location>
</feature>
<feature type="transmembrane region" description="Helical" evidence="6">
    <location>
        <begin position="152"/>
        <end position="170"/>
    </location>
</feature>
<dbReference type="OrthoDB" id="341353at2759"/>
<dbReference type="PANTHER" id="PTHR13439:SF72">
    <property type="entry name" value="TLC DOMAIN-CONTAINING PROTEIN"/>
    <property type="match status" value="1"/>
</dbReference>
<organism evidence="8 9">
    <name type="scientific">Tilletiaria anomala (strain ATCC 24038 / CBS 436.72 / UBC 951)</name>
    <dbReference type="NCBI Taxonomy" id="1037660"/>
    <lineage>
        <taxon>Eukaryota</taxon>
        <taxon>Fungi</taxon>
        <taxon>Dikarya</taxon>
        <taxon>Basidiomycota</taxon>
        <taxon>Ustilaginomycotina</taxon>
        <taxon>Exobasidiomycetes</taxon>
        <taxon>Georgefischeriales</taxon>
        <taxon>Tilletiariaceae</taxon>
        <taxon>Tilletiaria</taxon>
    </lineage>
</organism>
<dbReference type="GO" id="GO:0055088">
    <property type="term" value="P:lipid homeostasis"/>
    <property type="evidence" value="ECO:0007669"/>
    <property type="project" value="TreeGrafter"/>
</dbReference>
<evidence type="ECO:0000256" key="5">
    <source>
        <dbReference type="SAM" id="MobiDB-lite"/>
    </source>
</evidence>
<dbReference type="Proteomes" id="UP000027361">
    <property type="component" value="Unassembled WGS sequence"/>
</dbReference>
<evidence type="ECO:0000256" key="6">
    <source>
        <dbReference type="SAM" id="Phobius"/>
    </source>
</evidence>
<dbReference type="RefSeq" id="XP_013245160.1">
    <property type="nucleotide sequence ID" value="XM_013389706.1"/>
</dbReference>
<keyword evidence="4 6" id="KW-0472">Membrane</keyword>
<evidence type="ECO:0000256" key="2">
    <source>
        <dbReference type="ARBA" id="ARBA00022692"/>
    </source>
</evidence>
<dbReference type="Pfam" id="PF03798">
    <property type="entry name" value="TRAM_LAG1_CLN8"/>
    <property type="match status" value="1"/>
</dbReference>
<keyword evidence="2 6" id="KW-0812">Transmembrane</keyword>
<feature type="region of interest" description="Disordered" evidence="5">
    <location>
        <begin position="435"/>
        <end position="458"/>
    </location>
</feature>
<feature type="domain" description="TLC" evidence="7">
    <location>
        <begin position="61"/>
        <end position="238"/>
    </location>
</feature>
<evidence type="ECO:0000256" key="3">
    <source>
        <dbReference type="ARBA" id="ARBA00022989"/>
    </source>
</evidence>
<dbReference type="InParanoid" id="A0A066WMS1"/>
<dbReference type="AlphaFoldDB" id="A0A066WMS1"/>
<sequence length="596" mass="66180">MATRDNFTLYGFILPGSSPLLDPRNFYAFCGSLFILHAAFHFLSNTIFAGEEKEKHKARSWILTTIAGFVMSVASLPYLYDLCAYAFDFTRVKPRLQVLADPLACFFMAYLTSDLVLGSIYYRKFINIASGWVHHTAYTGLFLYILHKRWTYIAGAGAIFELPTFIMGMASMFPRLRSNRGFTISFFLTRVFFHAGLICMLATAKGRSAPFVDGGIGPCLFLALPFPMHLWWGYKAIRSMQRRMAKRKLEMMMRLDSDTSFAVAAGQFFNGVAPPDVSSAFNTPATTPGADSRAQTNLGPTSPVNGAFPKAIAAASKTVRPMRLFIGKRDKSSTSRASTAPSSRAMSSHIEITQNPFTAPIAPEGVEMDDVHKEPFLAIRSPAETSDRARRLIADAVRKAWNNAPEAWRRQVEREARMRSPRLLLSRGGASVYQTTTATGTSTGTSASDMTSSEDEPDRMFDAPSELFVTSISGCAHVADPSATASATVEDIQRERGQSAAARRALIRAVRRAINGRNSDGGIPSERCDQSGEARALSPVDFSVLLRRLPPDFWSQSYEIREFPVERDGSDSRRKRLMGQIRRRMQVARRDVMVFE</sequence>
<dbReference type="InterPro" id="IPR006634">
    <property type="entry name" value="TLC-dom"/>
</dbReference>
<dbReference type="HOGENOM" id="CLU_033356_0_0_1"/>
<gene>
    <name evidence="8" type="ORF">K437DRAFT_261410</name>
</gene>
<feature type="transmembrane region" description="Helical" evidence="6">
    <location>
        <begin position="100"/>
        <end position="118"/>
    </location>
</feature>
<comment type="caution">
    <text evidence="8">The sequence shown here is derived from an EMBL/GenBank/DDBJ whole genome shotgun (WGS) entry which is preliminary data.</text>
</comment>
<feature type="transmembrane region" description="Helical" evidence="6">
    <location>
        <begin position="26"/>
        <end position="48"/>
    </location>
</feature>
<keyword evidence="9" id="KW-1185">Reference proteome</keyword>
<evidence type="ECO:0000256" key="4">
    <source>
        <dbReference type="ARBA" id="ARBA00023136"/>
    </source>
</evidence>
<evidence type="ECO:0000259" key="7">
    <source>
        <dbReference type="Pfam" id="PF03798"/>
    </source>
</evidence>
<dbReference type="GO" id="GO:0016020">
    <property type="term" value="C:membrane"/>
    <property type="evidence" value="ECO:0007669"/>
    <property type="project" value="UniProtKB-SubCell"/>
</dbReference>
<protein>
    <recommendedName>
        <fullName evidence="7">TLC domain-containing protein</fullName>
    </recommendedName>
</protein>
<dbReference type="STRING" id="1037660.A0A066WMS1"/>
<dbReference type="OMA" id="NFGATGP"/>
<keyword evidence="3 6" id="KW-1133">Transmembrane helix</keyword>
<feature type="region of interest" description="Disordered" evidence="5">
    <location>
        <begin position="324"/>
        <end position="351"/>
    </location>
</feature>
<feature type="compositionally biased region" description="Low complexity" evidence="5">
    <location>
        <begin position="435"/>
        <end position="451"/>
    </location>
</feature>
<evidence type="ECO:0000313" key="8">
    <source>
        <dbReference type="EMBL" id="KDN52299.1"/>
    </source>
</evidence>